<keyword evidence="2" id="KW-0732">Signal</keyword>
<evidence type="ECO:0000313" key="4">
    <source>
        <dbReference type="Proteomes" id="UP000198211"/>
    </source>
</evidence>
<sequence>MRLNFILIVIATALIASSESRSLRSRRVLSAETAQEDPTNEERFIVSHSNPVPIKVEKIPANWKEKVIAALVKVKAKTYDRAKAHQWKTRSEYRSGRWHGVSDE</sequence>
<name>A0A225W5A8_9STRA</name>
<dbReference type="Proteomes" id="UP000198211">
    <property type="component" value="Unassembled WGS sequence"/>
</dbReference>
<feature type="chain" id="PRO_5012781977" evidence="2">
    <location>
        <begin position="21"/>
        <end position="104"/>
    </location>
</feature>
<evidence type="ECO:0000313" key="3">
    <source>
        <dbReference type="EMBL" id="OWZ12745.1"/>
    </source>
</evidence>
<proteinExistence type="predicted"/>
<gene>
    <name evidence="3" type="ORF">PHMEG_00014040</name>
</gene>
<reference evidence="4" key="1">
    <citation type="submission" date="2017-03" db="EMBL/GenBank/DDBJ databases">
        <title>Phytopthora megakarya and P. palmivora, two closely related causual agents of cacao black pod achieved similar genome size and gene model numbers by different mechanisms.</title>
        <authorList>
            <person name="Ali S."/>
            <person name="Shao J."/>
            <person name="Larry D.J."/>
            <person name="Kronmiller B."/>
            <person name="Shen D."/>
            <person name="Strem M.D."/>
            <person name="Melnick R.L."/>
            <person name="Guiltinan M.J."/>
            <person name="Tyler B.M."/>
            <person name="Meinhardt L.W."/>
            <person name="Bailey B.A."/>
        </authorList>
    </citation>
    <scope>NUCLEOTIDE SEQUENCE [LARGE SCALE GENOMIC DNA]</scope>
    <source>
        <strain evidence="4">zdho120</strain>
    </source>
</reference>
<dbReference type="AlphaFoldDB" id="A0A225W5A8"/>
<organism evidence="3 4">
    <name type="scientific">Phytophthora megakarya</name>
    <dbReference type="NCBI Taxonomy" id="4795"/>
    <lineage>
        <taxon>Eukaryota</taxon>
        <taxon>Sar</taxon>
        <taxon>Stramenopiles</taxon>
        <taxon>Oomycota</taxon>
        <taxon>Peronosporomycetes</taxon>
        <taxon>Peronosporales</taxon>
        <taxon>Peronosporaceae</taxon>
        <taxon>Phytophthora</taxon>
    </lineage>
</organism>
<evidence type="ECO:0000256" key="1">
    <source>
        <dbReference type="SAM" id="MobiDB-lite"/>
    </source>
</evidence>
<evidence type="ECO:0000256" key="2">
    <source>
        <dbReference type="SAM" id="SignalP"/>
    </source>
</evidence>
<dbReference type="EMBL" id="NBNE01001764">
    <property type="protein sequence ID" value="OWZ12745.1"/>
    <property type="molecule type" value="Genomic_DNA"/>
</dbReference>
<accession>A0A225W5A8</accession>
<feature type="signal peptide" evidence="2">
    <location>
        <begin position="1"/>
        <end position="20"/>
    </location>
</feature>
<keyword evidence="4" id="KW-1185">Reference proteome</keyword>
<protein>
    <submittedName>
        <fullName evidence="3">RxLR effector protein</fullName>
    </submittedName>
</protein>
<feature type="region of interest" description="Disordered" evidence="1">
    <location>
        <begin position="82"/>
        <end position="104"/>
    </location>
</feature>
<comment type="caution">
    <text evidence="3">The sequence shown here is derived from an EMBL/GenBank/DDBJ whole genome shotgun (WGS) entry which is preliminary data.</text>
</comment>